<protein>
    <recommendedName>
        <fullName evidence="3">Tetratricopeptide repeat protein</fullName>
    </recommendedName>
</protein>
<dbReference type="PANTHER" id="PTHR47691:SF3">
    <property type="entry name" value="HTH-TYPE TRANSCRIPTIONAL REGULATOR RV0890C-RELATED"/>
    <property type="match status" value="1"/>
</dbReference>
<dbReference type="SUPFAM" id="SSF48452">
    <property type="entry name" value="TPR-like"/>
    <property type="match status" value="2"/>
</dbReference>
<organism evidence="1 2">
    <name type="scientific">Catellatospora citrea</name>
    <dbReference type="NCBI Taxonomy" id="53366"/>
    <lineage>
        <taxon>Bacteria</taxon>
        <taxon>Bacillati</taxon>
        <taxon>Actinomycetota</taxon>
        <taxon>Actinomycetes</taxon>
        <taxon>Micromonosporales</taxon>
        <taxon>Micromonosporaceae</taxon>
        <taxon>Catellatospora</taxon>
    </lineage>
</organism>
<accession>A0A8J3NYQ1</accession>
<dbReference type="PRINTS" id="PR00364">
    <property type="entry name" value="DISEASERSIST"/>
</dbReference>
<dbReference type="Proteomes" id="UP000659904">
    <property type="component" value="Unassembled WGS sequence"/>
</dbReference>
<sequence>MKQAYDTDPPDPARAASLDELTAQLRLLKAWAGDPSLGVITTRINRVRADAGLPAHESTRKSTVAGYFSPGRKRLDEDLFTAIVAALHPASGYPARWRAALRAVRQESTTAALFVDIRDHLPEVGTLVGRQAELAQITGWAARPDPQHGTVVAIEGMAGVGKTSLALAAARHLPAAGQPAVHRLYVDLRGVDAERGPVDVTAVLGEFLRLLGVRGDGVPAGPQARAEAYRRITRRQPVLVVLDNAPDEASVTALLPAGPHSLTLVTSRRQLPGLHRRIQLTGLDPADAVTLLRTIAGPGRVDAEPAAAAQLARLCGHLPLALAVSGAQLREHPELSLADHAEHRQELGPADEVEASLALSVRGLPPAVAATWRLLGISAVAGFTPAAAAALADTDPDTARRHLAELRQANLLQDGDPQRLHDVVRAFADSQARRLDPPSRRRAARHRLFEHYRHAAAAAMDLLAPQDHHPRPAGPPPGGDVVHTSPAEALAWLDRERPHLVAIIRQAVETGEPEHAWQLCLCLWRYFFAGRYIEQWLLTHEIALGAARAAGARGIEGQLLVSLGSAQASAGRAEAAIELYTAAATALREVGDRSNEARAVANLGTALLRLSRFAPARTRYLEAIDLFRELGDDAGLALQLGNLGGVAGICGDHPRAAAAFEESLAICRVVGAGYGEIRALIGLGSARRELGDQTGARQYLHAALQLSEAQGLRNEQAEALVELARLRVREGDPDEAVELSTQALDIARALGDPNLLGTASTWAAAAHCATGRPDVSVALLRDAIRLGTETANRLLVAYAYRELCRAATLTGDEAEADRCQDRARELSVELGVPVPWPSPAERCSDVRT</sequence>
<keyword evidence="2" id="KW-1185">Reference proteome</keyword>
<dbReference type="Gene3D" id="1.25.40.10">
    <property type="entry name" value="Tetratricopeptide repeat domain"/>
    <property type="match status" value="2"/>
</dbReference>
<dbReference type="InterPro" id="IPR019734">
    <property type="entry name" value="TPR_rpt"/>
</dbReference>
<dbReference type="PANTHER" id="PTHR47691">
    <property type="entry name" value="REGULATOR-RELATED"/>
    <property type="match status" value="1"/>
</dbReference>
<dbReference type="AlphaFoldDB" id="A0A8J3NYQ1"/>
<dbReference type="SUPFAM" id="SSF52540">
    <property type="entry name" value="P-loop containing nucleoside triphosphate hydrolases"/>
    <property type="match status" value="1"/>
</dbReference>
<comment type="caution">
    <text evidence="1">The sequence shown here is derived from an EMBL/GenBank/DDBJ whole genome shotgun (WGS) entry which is preliminary data.</text>
</comment>
<dbReference type="Gene3D" id="3.40.50.300">
    <property type="entry name" value="P-loop containing nucleotide triphosphate hydrolases"/>
    <property type="match status" value="1"/>
</dbReference>
<gene>
    <name evidence="1" type="ORF">Cci01nite_20650</name>
</gene>
<reference evidence="1 2" key="1">
    <citation type="submission" date="2021-01" db="EMBL/GenBank/DDBJ databases">
        <title>Whole genome shotgun sequence of Catellatospora citrea NBRC 14495.</title>
        <authorList>
            <person name="Komaki H."/>
            <person name="Tamura T."/>
        </authorList>
    </citation>
    <scope>NUCLEOTIDE SEQUENCE [LARGE SCALE GENOMIC DNA]</scope>
    <source>
        <strain evidence="1 2">NBRC 14495</strain>
    </source>
</reference>
<dbReference type="SMART" id="SM00028">
    <property type="entry name" value="TPR"/>
    <property type="match status" value="5"/>
</dbReference>
<dbReference type="InterPro" id="IPR011990">
    <property type="entry name" value="TPR-like_helical_dom_sf"/>
</dbReference>
<dbReference type="EMBL" id="BONH01000007">
    <property type="protein sequence ID" value="GIF96971.1"/>
    <property type="molecule type" value="Genomic_DNA"/>
</dbReference>
<name>A0A8J3NYQ1_9ACTN</name>
<dbReference type="Pfam" id="PF13176">
    <property type="entry name" value="TPR_7"/>
    <property type="match status" value="1"/>
</dbReference>
<evidence type="ECO:0008006" key="3">
    <source>
        <dbReference type="Google" id="ProtNLM"/>
    </source>
</evidence>
<dbReference type="InterPro" id="IPR027417">
    <property type="entry name" value="P-loop_NTPase"/>
</dbReference>
<proteinExistence type="predicted"/>
<dbReference type="RefSeq" id="WP_170212886.1">
    <property type="nucleotide sequence ID" value="NZ_BONH01000007.1"/>
</dbReference>
<dbReference type="Pfam" id="PF13424">
    <property type="entry name" value="TPR_12"/>
    <property type="match status" value="2"/>
</dbReference>
<dbReference type="GO" id="GO:0043531">
    <property type="term" value="F:ADP binding"/>
    <property type="evidence" value="ECO:0007669"/>
    <property type="project" value="InterPro"/>
</dbReference>
<evidence type="ECO:0000313" key="2">
    <source>
        <dbReference type="Proteomes" id="UP000659904"/>
    </source>
</evidence>
<evidence type="ECO:0000313" key="1">
    <source>
        <dbReference type="EMBL" id="GIF96971.1"/>
    </source>
</evidence>